<protein>
    <recommendedName>
        <fullName evidence="2">DUF834 domain-containing protein</fullName>
    </recommendedName>
</protein>
<dbReference type="InterPro" id="IPR008552">
    <property type="entry name" value="DUF834"/>
</dbReference>
<sequence length="86" mass="9021">MRRVLSRPLSGVTDENDERNSPVGDTTTNDDGRRPATSFQRRRSRLDGVGGASVGFVSNGGVDEVLLANPMVATATGGDHHGDGAR</sequence>
<feature type="domain" description="DUF834" evidence="2">
    <location>
        <begin position="33"/>
        <end position="84"/>
    </location>
</feature>
<dbReference type="Pfam" id="PF05754">
    <property type="entry name" value="DUF834"/>
    <property type="match status" value="1"/>
</dbReference>
<proteinExistence type="predicted"/>
<evidence type="ECO:0000259" key="2">
    <source>
        <dbReference type="Pfam" id="PF05754"/>
    </source>
</evidence>
<feature type="region of interest" description="Disordered" evidence="1">
    <location>
        <begin position="1"/>
        <end position="46"/>
    </location>
</feature>
<gene>
    <name evidence="3" type="primary">OSJNBa0031J07.14</name>
</gene>
<evidence type="ECO:0000313" key="3">
    <source>
        <dbReference type="EMBL" id="BAD62072.1"/>
    </source>
</evidence>
<dbReference type="Proteomes" id="UP000000763">
    <property type="component" value="Chromosome 6"/>
</dbReference>
<reference evidence="4" key="1">
    <citation type="journal article" date="2005" name="Nature">
        <title>The map-based sequence of the rice genome.</title>
        <authorList>
            <consortium name="International rice genome sequencing project (IRGSP)"/>
            <person name="Matsumoto T."/>
            <person name="Wu J."/>
            <person name="Kanamori H."/>
            <person name="Katayose Y."/>
            <person name="Fujisawa M."/>
            <person name="Namiki N."/>
            <person name="Mizuno H."/>
            <person name="Yamamoto K."/>
            <person name="Antonio B.A."/>
            <person name="Baba T."/>
            <person name="Sakata K."/>
            <person name="Nagamura Y."/>
            <person name="Aoki H."/>
            <person name="Arikawa K."/>
            <person name="Arita K."/>
            <person name="Bito T."/>
            <person name="Chiden Y."/>
            <person name="Fujitsuka N."/>
            <person name="Fukunaka R."/>
            <person name="Hamada M."/>
            <person name="Harada C."/>
            <person name="Hayashi A."/>
            <person name="Hijishita S."/>
            <person name="Honda M."/>
            <person name="Hosokawa S."/>
            <person name="Ichikawa Y."/>
            <person name="Idonuma A."/>
            <person name="Iijima M."/>
            <person name="Ikeda M."/>
            <person name="Ikeno M."/>
            <person name="Ito K."/>
            <person name="Ito S."/>
            <person name="Ito T."/>
            <person name="Ito Y."/>
            <person name="Ito Y."/>
            <person name="Iwabuchi A."/>
            <person name="Kamiya K."/>
            <person name="Karasawa W."/>
            <person name="Kurita K."/>
            <person name="Katagiri S."/>
            <person name="Kikuta A."/>
            <person name="Kobayashi H."/>
            <person name="Kobayashi N."/>
            <person name="Machita K."/>
            <person name="Maehara T."/>
            <person name="Masukawa M."/>
            <person name="Mizubayashi T."/>
            <person name="Mukai Y."/>
            <person name="Nagasaki H."/>
            <person name="Nagata Y."/>
            <person name="Naito S."/>
            <person name="Nakashima M."/>
            <person name="Nakama Y."/>
            <person name="Nakamichi Y."/>
            <person name="Nakamura M."/>
            <person name="Meguro A."/>
            <person name="Negishi M."/>
            <person name="Ohta I."/>
            <person name="Ohta T."/>
            <person name="Okamoto M."/>
            <person name="Ono N."/>
            <person name="Saji S."/>
            <person name="Sakaguchi M."/>
            <person name="Sakai K."/>
            <person name="Shibata M."/>
            <person name="Shimokawa T."/>
            <person name="Song J."/>
            <person name="Takazaki Y."/>
            <person name="Terasawa K."/>
            <person name="Tsugane M."/>
            <person name="Tsuji K."/>
            <person name="Ueda S."/>
            <person name="Waki K."/>
            <person name="Yamagata H."/>
            <person name="Yamamoto M."/>
            <person name="Yamamoto S."/>
            <person name="Yamane H."/>
            <person name="Yoshiki S."/>
            <person name="Yoshihara R."/>
            <person name="Yukawa K."/>
            <person name="Zhong H."/>
            <person name="Yano M."/>
            <person name="Yuan Q."/>
            <person name="Ouyang S."/>
            <person name="Liu J."/>
            <person name="Jones K.M."/>
            <person name="Gansberger K."/>
            <person name="Moffat K."/>
            <person name="Hill J."/>
            <person name="Bera J."/>
            <person name="Fadrosh D."/>
            <person name="Jin S."/>
            <person name="Johri S."/>
            <person name="Kim M."/>
            <person name="Overton L."/>
            <person name="Reardon M."/>
            <person name="Tsitrin T."/>
            <person name="Vuong H."/>
            <person name="Weaver B."/>
            <person name="Ciecko A."/>
            <person name="Tallon L."/>
            <person name="Jackson J."/>
            <person name="Pai G."/>
            <person name="Aken S.V."/>
            <person name="Utterback T."/>
            <person name="Reidmuller S."/>
            <person name="Feldblyum T."/>
            <person name="Hsiao J."/>
            <person name="Zismann V."/>
            <person name="Iobst S."/>
            <person name="de Vazeille A.R."/>
            <person name="Buell C.R."/>
            <person name="Ying K."/>
            <person name="Li Y."/>
            <person name="Lu T."/>
            <person name="Huang Y."/>
            <person name="Zhao Q."/>
            <person name="Feng Q."/>
            <person name="Zhang L."/>
            <person name="Zhu J."/>
            <person name="Weng Q."/>
            <person name="Mu J."/>
            <person name="Lu Y."/>
            <person name="Fan D."/>
            <person name="Liu Y."/>
            <person name="Guan J."/>
            <person name="Zhang Y."/>
            <person name="Yu S."/>
            <person name="Liu X."/>
            <person name="Zhang Y."/>
            <person name="Hong G."/>
            <person name="Han B."/>
            <person name="Choisne N."/>
            <person name="Demange N."/>
            <person name="Orjeda G."/>
            <person name="Samain S."/>
            <person name="Cattolico L."/>
            <person name="Pelletier E."/>
            <person name="Couloux A."/>
            <person name="Segurens B."/>
            <person name="Wincker P."/>
            <person name="D'Hont A."/>
            <person name="Scarpelli C."/>
            <person name="Weissenbach J."/>
            <person name="Salanoubat M."/>
            <person name="Quetier F."/>
            <person name="Yu Y."/>
            <person name="Kim H.R."/>
            <person name="Rambo T."/>
            <person name="Currie J."/>
            <person name="Collura K."/>
            <person name="Luo M."/>
            <person name="Yang T."/>
            <person name="Ammiraju J.S.S."/>
            <person name="Engler F."/>
            <person name="Soderlund C."/>
            <person name="Wing R.A."/>
            <person name="Palmer L.E."/>
            <person name="de la Bastide M."/>
            <person name="Spiegel L."/>
            <person name="Nascimento L."/>
            <person name="Zutavern T."/>
            <person name="O'Shaughnessy A."/>
            <person name="Dike S."/>
            <person name="Dedhia N."/>
            <person name="Preston R."/>
            <person name="Balija V."/>
            <person name="McCombie W.R."/>
            <person name="Chow T."/>
            <person name="Chen H."/>
            <person name="Chung M."/>
            <person name="Chen C."/>
            <person name="Shaw J."/>
            <person name="Wu H."/>
            <person name="Hsiao K."/>
            <person name="Chao Y."/>
            <person name="Chu M."/>
            <person name="Cheng C."/>
            <person name="Hour A."/>
            <person name="Lee P."/>
            <person name="Lin S."/>
            <person name="Lin Y."/>
            <person name="Liou J."/>
            <person name="Liu S."/>
            <person name="Hsing Y."/>
            <person name="Raghuvanshi S."/>
            <person name="Mohanty A."/>
            <person name="Bharti A.K."/>
            <person name="Gaur A."/>
            <person name="Gupta V."/>
            <person name="Kumar D."/>
            <person name="Ravi V."/>
            <person name="Vij S."/>
            <person name="Kapur A."/>
            <person name="Khurana P."/>
            <person name="Khurana P."/>
            <person name="Khurana J.P."/>
            <person name="Tyagi A.K."/>
            <person name="Gaikwad K."/>
            <person name="Singh A."/>
            <person name="Dalal V."/>
            <person name="Srivastava S."/>
            <person name="Dixit A."/>
            <person name="Pal A.K."/>
            <person name="Ghazi I.A."/>
            <person name="Yadav M."/>
            <person name="Pandit A."/>
            <person name="Bhargava A."/>
            <person name="Sureshbabu K."/>
            <person name="Batra K."/>
            <person name="Sharma T.R."/>
            <person name="Mohapatra T."/>
            <person name="Singh N.K."/>
            <person name="Messing J."/>
            <person name="Nelson A.B."/>
            <person name="Fuks G."/>
            <person name="Kavchok S."/>
            <person name="Keizer G."/>
            <person name="Linton E."/>
            <person name="Llaca V."/>
            <person name="Song R."/>
            <person name="Tanyolac B."/>
            <person name="Young S."/>
            <person name="Ho-Il K."/>
            <person name="Hahn J.H."/>
            <person name="Sangsakoo G."/>
            <person name="Vanavichit A."/>
            <person name="de Mattos Luiz.A.T."/>
            <person name="Zimmer P.D."/>
            <person name="Malone G."/>
            <person name="Dellagostin O."/>
            <person name="de Oliveira A.C."/>
            <person name="Bevan M."/>
            <person name="Bancroft I."/>
            <person name="Minx P."/>
            <person name="Cordum H."/>
            <person name="Wilson R."/>
            <person name="Cheng Z."/>
            <person name="Jin W."/>
            <person name="Jiang J."/>
            <person name="Leong S.A."/>
            <person name="Iwama H."/>
            <person name="Gojobori T."/>
            <person name="Itoh T."/>
            <person name="Niimura Y."/>
            <person name="Fujii Y."/>
            <person name="Habara T."/>
            <person name="Sakai H."/>
            <person name="Sato Y."/>
            <person name="Wilson G."/>
            <person name="Kumar K."/>
            <person name="McCouch S."/>
            <person name="Juretic N."/>
            <person name="Hoen D."/>
            <person name="Wright S."/>
            <person name="Bruskiewich R."/>
            <person name="Bureau T."/>
            <person name="Miyao A."/>
            <person name="Hirochika H."/>
            <person name="Nishikawa T."/>
            <person name="Kadowaki K."/>
            <person name="Sugiura M."/>
            <person name="Burr B."/>
            <person name="Sasaki T."/>
        </authorList>
    </citation>
    <scope>NUCLEOTIDE SEQUENCE [LARGE SCALE GENOMIC DNA]</scope>
    <source>
        <strain evidence="4">cv. Nipponbare</strain>
    </source>
</reference>
<accession>Q5Z5I2</accession>
<evidence type="ECO:0000313" key="4">
    <source>
        <dbReference type="Proteomes" id="UP000000763"/>
    </source>
</evidence>
<dbReference type="EMBL" id="AP005688">
    <property type="protein sequence ID" value="BAD62072.1"/>
    <property type="molecule type" value="Genomic_DNA"/>
</dbReference>
<dbReference type="AlphaFoldDB" id="Q5Z5I2"/>
<evidence type="ECO:0000256" key="1">
    <source>
        <dbReference type="SAM" id="MobiDB-lite"/>
    </source>
</evidence>
<name>Q5Z5I2_ORYSJ</name>
<reference evidence="4" key="2">
    <citation type="journal article" date="2008" name="Nucleic Acids Res.">
        <title>The rice annotation project database (RAP-DB): 2008 update.</title>
        <authorList>
            <consortium name="The rice annotation project (RAP)"/>
        </authorList>
    </citation>
    <scope>GENOME REANNOTATION</scope>
    <source>
        <strain evidence="4">cv. Nipponbare</strain>
    </source>
</reference>
<organism evidence="3 4">
    <name type="scientific">Oryza sativa subsp. japonica</name>
    <name type="common">Rice</name>
    <dbReference type="NCBI Taxonomy" id="39947"/>
    <lineage>
        <taxon>Eukaryota</taxon>
        <taxon>Viridiplantae</taxon>
        <taxon>Streptophyta</taxon>
        <taxon>Embryophyta</taxon>
        <taxon>Tracheophyta</taxon>
        <taxon>Spermatophyta</taxon>
        <taxon>Magnoliopsida</taxon>
        <taxon>Liliopsida</taxon>
        <taxon>Poales</taxon>
        <taxon>Poaceae</taxon>
        <taxon>BOP clade</taxon>
        <taxon>Oryzoideae</taxon>
        <taxon>Oryzeae</taxon>
        <taxon>Oryzinae</taxon>
        <taxon>Oryza</taxon>
        <taxon>Oryza sativa</taxon>
    </lineage>
</organism>